<reference evidence="1" key="1">
    <citation type="journal article" date="2023" name="Science">
        <title>Genome structures resolve the early diversification of teleost fishes.</title>
        <authorList>
            <person name="Parey E."/>
            <person name="Louis A."/>
            <person name="Montfort J."/>
            <person name="Bouchez O."/>
            <person name="Roques C."/>
            <person name="Iampietro C."/>
            <person name="Lluch J."/>
            <person name="Castinel A."/>
            <person name="Donnadieu C."/>
            <person name="Desvignes T."/>
            <person name="Floi Bucao C."/>
            <person name="Jouanno E."/>
            <person name="Wen M."/>
            <person name="Mejri S."/>
            <person name="Dirks R."/>
            <person name="Jansen H."/>
            <person name="Henkel C."/>
            <person name="Chen W.J."/>
            <person name="Zahm M."/>
            <person name="Cabau C."/>
            <person name="Klopp C."/>
            <person name="Thompson A.W."/>
            <person name="Robinson-Rechavi M."/>
            <person name="Braasch I."/>
            <person name="Lecointre G."/>
            <person name="Bobe J."/>
            <person name="Postlethwait J.H."/>
            <person name="Berthelot C."/>
            <person name="Roest Crollius H."/>
            <person name="Guiguen Y."/>
        </authorList>
    </citation>
    <scope>NUCLEOTIDE SEQUENCE</scope>
    <source>
        <strain evidence="1">WJC10195</strain>
    </source>
</reference>
<name>A0A9Q1G190_SYNKA</name>
<evidence type="ECO:0000313" key="1">
    <source>
        <dbReference type="EMBL" id="KAJ8371114.1"/>
    </source>
</evidence>
<sequence>MSRLRHATEPEAHAPVCAPSTARFRLWEHRERRGAVEVTDNEEVGVAEVSGRMRRITYDSSDTGLYPGVKGPKAFLQKRQRLL</sequence>
<proteinExistence type="predicted"/>
<dbReference type="AlphaFoldDB" id="A0A9Q1G190"/>
<dbReference type="Proteomes" id="UP001152622">
    <property type="component" value="Chromosome 3"/>
</dbReference>
<organism evidence="1 2">
    <name type="scientific">Synaphobranchus kaupii</name>
    <name type="common">Kaup's arrowtooth eel</name>
    <dbReference type="NCBI Taxonomy" id="118154"/>
    <lineage>
        <taxon>Eukaryota</taxon>
        <taxon>Metazoa</taxon>
        <taxon>Chordata</taxon>
        <taxon>Craniata</taxon>
        <taxon>Vertebrata</taxon>
        <taxon>Euteleostomi</taxon>
        <taxon>Actinopterygii</taxon>
        <taxon>Neopterygii</taxon>
        <taxon>Teleostei</taxon>
        <taxon>Anguilliformes</taxon>
        <taxon>Synaphobranchidae</taxon>
        <taxon>Synaphobranchus</taxon>
    </lineage>
</organism>
<accession>A0A9Q1G190</accession>
<evidence type="ECO:0000313" key="2">
    <source>
        <dbReference type="Proteomes" id="UP001152622"/>
    </source>
</evidence>
<protein>
    <submittedName>
        <fullName evidence="1">Uncharacterized protein</fullName>
    </submittedName>
</protein>
<keyword evidence="2" id="KW-1185">Reference proteome</keyword>
<gene>
    <name evidence="1" type="ORF">SKAU_G00111420</name>
</gene>
<comment type="caution">
    <text evidence="1">The sequence shown here is derived from an EMBL/GenBank/DDBJ whole genome shotgun (WGS) entry which is preliminary data.</text>
</comment>
<dbReference type="EMBL" id="JAINUF010000003">
    <property type="protein sequence ID" value="KAJ8371114.1"/>
    <property type="molecule type" value="Genomic_DNA"/>
</dbReference>